<dbReference type="AlphaFoldDB" id="A0A9P9F606"/>
<dbReference type="SUPFAM" id="SSF63829">
    <property type="entry name" value="Calcium-dependent phosphotriesterase"/>
    <property type="match status" value="1"/>
</dbReference>
<dbReference type="EMBL" id="JAGMUV010000006">
    <property type="protein sequence ID" value="KAH7153604.1"/>
    <property type="molecule type" value="Genomic_DNA"/>
</dbReference>
<comment type="caution">
    <text evidence="2">The sequence shown here is derived from an EMBL/GenBank/DDBJ whole genome shotgun (WGS) entry which is preliminary data.</text>
</comment>
<dbReference type="PANTHER" id="PTHR42060">
    <property type="entry name" value="NHL REPEAT-CONTAINING PROTEIN-RELATED"/>
    <property type="match status" value="1"/>
</dbReference>
<feature type="signal peptide" evidence="1">
    <location>
        <begin position="1"/>
        <end position="20"/>
    </location>
</feature>
<evidence type="ECO:0000313" key="3">
    <source>
        <dbReference type="Proteomes" id="UP000738349"/>
    </source>
</evidence>
<name>A0A9P9F606_9HYPO</name>
<sequence>MKFHLLPFVQLASLLLPSQAQPTWQSLAKASTVFQLDHNGTWFENLATRSTGDILATRLDSPELWLINPFTRQGRSLVTVPGVLSTIGITEHRANVFVFGAGNLTVNPMGLEPGSMKLFQLDLNQEPPVTSLITTMPEASLINGITPWSKTEVLVSDINLGVVYKVDVSTGTSATVLSGSDYAGINGIRVQNGFLYYASTTSQTFFRVPVDDNAAPTGAVEAIATGISMDDFALTPDGTAYIATMGLNQIAQVDPDGRTTTVAGSVNSLDVAGGTSARFGSTRKDRLVLYVTTNGGMPTPVNGTIVEPAKIVAVILKGRNASSGNK</sequence>
<organism evidence="2 3">
    <name type="scientific">Dactylonectria macrodidyma</name>
    <dbReference type="NCBI Taxonomy" id="307937"/>
    <lineage>
        <taxon>Eukaryota</taxon>
        <taxon>Fungi</taxon>
        <taxon>Dikarya</taxon>
        <taxon>Ascomycota</taxon>
        <taxon>Pezizomycotina</taxon>
        <taxon>Sordariomycetes</taxon>
        <taxon>Hypocreomycetidae</taxon>
        <taxon>Hypocreales</taxon>
        <taxon>Nectriaceae</taxon>
        <taxon>Dactylonectria</taxon>
    </lineage>
</organism>
<reference evidence="2" key="1">
    <citation type="journal article" date="2021" name="Nat. Commun.">
        <title>Genetic determinants of endophytism in the Arabidopsis root mycobiome.</title>
        <authorList>
            <person name="Mesny F."/>
            <person name="Miyauchi S."/>
            <person name="Thiergart T."/>
            <person name="Pickel B."/>
            <person name="Atanasova L."/>
            <person name="Karlsson M."/>
            <person name="Huettel B."/>
            <person name="Barry K.W."/>
            <person name="Haridas S."/>
            <person name="Chen C."/>
            <person name="Bauer D."/>
            <person name="Andreopoulos W."/>
            <person name="Pangilinan J."/>
            <person name="LaButti K."/>
            <person name="Riley R."/>
            <person name="Lipzen A."/>
            <person name="Clum A."/>
            <person name="Drula E."/>
            <person name="Henrissat B."/>
            <person name="Kohler A."/>
            <person name="Grigoriev I.V."/>
            <person name="Martin F.M."/>
            <person name="Hacquard S."/>
        </authorList>
    </citation>
    <scope>NUCLEOTIDE SEQUENCE</scope>
    <source>
        <strain evidence="2">MPI-CAGE-AT-0147</strain>
    </source>
</reference>
<dbReference type="Proteomes" id="UP000738349">
    <property type="component" value="Unassembled WGS sequence"/>
</dbReference>
<gene>
    <name evidence="2" type="ORF">EDB81DRAFT_882539</name>
</gene>
<dbReference type="PANTHER" id="PTHR42060:SF1">
    <property type="entry name" value="NHL REPEAT-CONTAINING PROTEIN"/>
    <property type="match status" value="1"/>
</dbReference>
<evidence type="ECO:0000313" key="2">
    <source>
        <dbReference type="EMBL" id="KAH7153604.1"/>
    </source>
</evidence>
<accession>A0A9P9F606</accession>
<evidence type="ECO:0000256" key="1">
    <source>
        <dbReference type="SAM" id="SignalP"/>
    </source>
</evidence>
<keyword evidence="3" id="KW-1185">Reference proteome</keyword>
<evidence type="ECO:0008006" key="4">
    <source>
        <dbReference type="Google" id="ProtNLM"/>
    </source>
</evidence>
<protein>
    <recommendedName>
        <fullName evidence="4">SMP-30/Gluconolactonase/LRE-like region domain-containing protein</fullName>
    </recommendedName>
</protein>
<keyword evidence="1" id="KW-0732">Signal</keyword>
<feature type="chain" id="PRO_5040323322" description="SMP-30/Gluconolactonase/LRE-like region domain-containing protein" evidence="1">
    <location>
        <begin position="21"/>
        <end position="326"/>
    </location>
</feature>
<dbReference type="OrthoDB" id="9977941at2759"/>
<dbReference type="Gene3D" id="2.120.10.30">
    <property type="entry name" value="TolB, C-terminal domain"/>
    <property type="match status" value="1"/>
</dbReference>
<dbReference type="InterPro" id="IPR011042">
    <property type="entry name" value="6-blade_b-propeller_TolB-like"/>
</dbReference>
<proteinExistence type="predicted"/>
<dbReference type="InterPro" id="IPR052998">
    <property type="entry name" value="Hetero-Diels-Alderase-like"/>
</dbReference>